<dbReference type="Proteomes" id="UP000242146">
    <property type="component" value="Unassembled WGS sequence"/>
</dbReference>
<sequence length="278" mass="29821">MRDMRSLSMDAGTLSKTFSTLNTSSPPGSHHSTPHYYQQQSYIYGASSASHVGMHPSPPPPHPTGNRPFLTTSHYRPPSMALANTPAGPAHPAAAAAVAAMNHTPSLVNNSHVPTSTPASTNVASPLNPAGSHMLGSAPSNLRHSSYMTSYEMYLGHVQPNPPPHPSGFAYSPAPPTGQFKQGYIYDTSNPYMNYLEKQPVHTSSADQVLSVTNSNDTTPTTPSSSSHAEADHPSFHTPQPQSRRLSSPVFYPDSATKLETIDKEDIKAPGFDWDHVL</sequence>
<dbReference type="AlphaFoldDB" id="A0A1X2G3U7"/>
<dbReference type="EMBL" id="MCGT01000050">
    <property type="protein sequence ID" value="ORX44077.1"/>
    <property type="molecule type" value="Genomic_DNA"/>
</dbReference>
<protein>
    <submittedName>
        <fullName evidence="2">Uncharacterized protein</fullName>
    </submittedName>
</protein>
<organism evidence="2 3">
    <name type="scientific">Hesseltinella vesiculosa</name>
    <dbReference type="NCBI Taxonomy" id="101127"/>
    <lineage>
        <taxon>Eukaryota</taxon>
        <taxon>Fungi</taxon>
        <taxon>Fungi incertae sedis</taxon>
        <taxon>Mucoromycota</taxon>
        <taxon>Mucoromycotina</taxon>
        <taxon>Mucoromycetes</taxon>
        <taxon>Mucorales</taxon>
        <taxon>Cunninghamellaceae</taxon>
        <taxon>Hesseltinella</taxon>
    </lineage>
</organism>
<evidence type="ECO:0000313" key="3">
    <source>
        <dbReference type="Proteomes" id="UP000242146"/>
    </source>
</evidence>
<feature type="region of interest" description="Disordered" evidence="1">
    <location>
        <begin position="212"/>
        <end position="252"/>
    </location>
</feature>
<accession>A0A1X2G3U7</accession>
<feature type="compositionally biased region" description="Low complexity" evidence="1">
    <location>
        <begin position="213"/>
        <end position="227"/>
    </location>
</feature>
<keyword evidence="3" id="KW-1185">Reference proteome</keyword>
<evidence type="ECO:0000256" key="1">
    <source>
        <dbReference type="SAM" id="MobiDB-lite"/>
    </source>
</evidence>
<proteinExistence type="predicted"/>
<feature type="region of interest" description="Disordered" evidence="1">
    <location>
        <begin position="49"/>
        <end position="89"/>
    </location>
</feature>
<comment type="caution">
    <text evidence="2">The sequence shown here is derived from an EMBL/GenBank/DDBJ whole genome shotgun (WGS) entry which is preliminary data.</text>
</comment>
<name>A0A1X2G3U7_9FUNG</name>
<feature type="compositionally biased region" description="Polar residues" evidence="1">
    <location>
        <begin position="237"/>
        <end position="246"/>
    </location>
</feature>
<gene>
    <name evidence="2" type="ORF">DM01DRAFT_1312630</name>
</gene>
<reference evidence="2 3" key="1">
    <citation type="submission" date="2016-07" db="EMBL/GenBank/DDBJ databases">
        <title>Pervasive Adenine N6-methylation of Active Genes in Fungi.</title>
        <authorList>
            <consortium name="DOE Joint Genome Institute"/>
            <person name="Mondo S.J."/>
            <person name="Dannebaum R.O."/>
            <person name="Kuo R.C."/>
            <person name="Labutti K."/>
            <person name="Haridas S."/>
            <person name="Kuo A."/>
            <person name="Salamov A."/>
            <person name="Ahrendt S.R."/>
            <person name="Lipzen A."/>
            <person name="Sullivan W."/>
            <person name="Andreopoulos W.B."/>
            <person name="Clum A."/>
            <person name="Lindquist E."/>
            <person name="Daum C."/>
            <person name="Ramamoorthy G.K."/>
            <person name="Gryganskyi A."/>
            <person name="Culley D."/>
            <person name="Magnuson J.K."/>
            <person name="James T.Y."/>
            <person name="O'Malley M.A."/>
            <person name="Stajich J.E."/>
            <person name="Spatafora J.W."/>
            <person name="Visel A."/>
            <person name="Grigoriev I.V."/>
        </authorList>
    </citation>
    <scope>NUCLEOTIDE SEQUENCE [LARGE SCALE GENOMIC DNA]</scope>
    <source>
        <strain evidence="2 3">NRRL 3301</strain>
    </source>
</reference>
<evidence type="ECO:0000313" key="2">
    <source>
        <dbReference type="EMBL" id="ORX44077.1"/>
    </source>
</evidence>